<dbReference type="SUPFAM" id="SSF143422">
    <property type="entry name" value="Transposase IS200-like"/>
    <property type="match status" value="1"/>
</dbReference>
<dbReference type="PANTHER" id="PTHR34322:SF2">
    <property type="entry name" value="TRANSPOSASE IS200-LIKE DOMAIN-CONTAINING PROTEIN"/>
    <property type="match status" value="1"/>
</dbReference>
<dbReference type="GO" id="GO:0006313">
    <property type="term" value="P:DNA transposition"/>
    <property type="evidence" value="ECO:0007669"/>
    <property type="project" value="InterPro"/>
</dbReference>
<dbReference type="GO" id="GO:0004803">
    <property type="term" value="F:transposase activity"/>
    <property type="evidence" value="ECO:0007669"/>
    <property type="project" value="InterPro"/>
</dbReference>
<dbReference type="Proteomes" id="UP000034081">
    <property type="component" value="Unassembled WGS sequence"/>
</dbReference>
<evidence type="ECO:0000259" key="1">
    <source>
        <dbReference type="SMART" id="SM01321"/>
    </source>
</evidence>
<dbReference type="InterPro" id="IPR002686">
    <property type="entry name" value="Transposase_17"/>
</dbReference>
<dbReference type="GO" id="GO:0003677">
    <property type="term" value="F:DNA binding"/>
    <property type="evidence" value="ECO:0007669"/>
    <property type="project" value="InterPro"/>
</dbReference>
<dbReference type="PANTHER" id="PTHR34322">
    <property type="entry name" value="TRANSPOSASE, Y1_TNP DOMAIN-CONTAINING"/>
    <property type="match status" value="1"/>
</dbReference>
<reference evidence="2 3" key="1">
    <citation type="journal article" date="2015" name="Nature">
        <title>rRNA introns, odd ribosomes, and small enigmatic genomes across a large radiation of phyla.</title>
        <authorList>
            <person name="Brown C.T."/>
            <person name="Hug L.A."/>
            <person name="Thomas B.C."/>
            <person name="Sharon I."/>
            <person name="Castelle C.J."/>
            <person name="Singh A."/>
            <person name="Wilkins M.J."/>
            <person name="Williams K.H."/>
            <person name="Banfield J.F."/>
        </authorList>
    </citation>
    <scope>NUCLEOTIDE SEQUENCE [LARGE SCALE GENOMIC DNA]</scope>
</reference>
<dbReference type="PATRIC" id="fig|1618570.3.peg.694"/>
<dbReference type="SMART" id="SM01321">
    <property type="entry name" value="Y1_Tnp"/>
    <property type="match status" value="1"/>
</dbReference>
<gene>
    <name evidence="2" type="ORF">UT08_C0006G0040</name>
</gene>
<evidence type="ECO:0000313" key="3">
    <source>
        <dbReference type="Proteomes" id="UP000034081"/>
    </source>
</evidence>
<evidence type="ECO:0000313" key="2">
    <source>
        <dbReference type="EMBL" id="KKQ85457.1"/>
    </source>
</evidence>
<dbReference type="AlphaFoldDB" id="A0A0G0L362"/>
<feature type="domain" description="Transposase IS200-like" evidence="1">
    <location>
        <begin position="10"/>
        <end position="152"/>
    </location>
</feature>
<comment type="caution">
    <text evidence="2">The sequence shown here is derived from an EMBL/GenBank/DDBJ whole genome shotgun (WGS) entry which is preliminary data.</text>
</comment>
<organism evidence="2 3">
    <name type="scientific">Candidatus Woesebacteria bacterium GW2011_GWB1_38_8</name>
    <dbReference type="NCBI Taxonomy" id="1618570"/>
    <lineage>
        <taxon>Bacteria</taxon>
        <taxon>Candidatus Woeseibacteriota</taxon>
    </lineage>
</organism>
<accession>A0A0G0L362</accession>
<protein>
    <recommendedName>
        <fullName evidence="1">Transposase IS200-like domain-containing protein</fullName>
    </recommendedName>
</protein>
<name>A0A0G0L362_9BACT</name>
<dbReference type="Pfam" id="PF01797">
    <property type="entry name" value="Y1_Tnp"/>
    <property type="match status" value="1"/>
</dbReference>
<dbReference type="EMBL" id="LBVL01000006">
    <property type="protein sequence ID" value="KKQ85457.1"/>
    <property type="molecule type" value="Genomic_DNA"/>
</dbReference>
<proteinExistence type="predicted"/>
<sequence>MSGKRKVVFAEGEVYHVFNRATANEQIFVKKKDLERALDLFSFYRFKQSLRFSFFKRLTDQEKDEHIKNLSNKAPIVDIYAYSLMPNHFHLLLRENSSKGVQTFLSNFQNSFAKFFNIKNNRFGTLFQRPFKAKHIDTDGELLHVSRYIHLNPVTAYIIEYDELKGSNLSSLPSYLDKKETFISNEFLIKLVGSAARYERFVANQIDYQRKLAKIRHLLLD</sequence>
<dbReference type="InterPro" id="IPR036515">
    <property type="entry name" value="Transposase_17_sf"/>
</dbReference>
<dbReference type="Gene3D" id="3.30.70.1290">
    <property type="entry name" value="Transposase IS200-like"/>
    <property type="match status" value="1"/>
</dbReference>